<dbReference type="EMBL" id="MGDT01000007">
    <property type="protein sequence ID" value="OGL66490.1"/>
    <property type="molecule type" value="Genomic_DNA"/>
</dbReference>
<dbReference type="InterPro" id="IPR041222">
    <property type="entry name" value="PriA_3primeBD"/>
</dbReference>
<evidence type="ECO:0000256" key="3">
    <source>
        <dbReference type="ARBA" id="ARBA00023125"/>
    </source>
</evidence>
<dbReference type="GO" id="GO:0005524">
    <property type="term" value="F:ATP binding"/>
    <property type="evidence" value="ECO:0007669"/>
    <property type="project" value="UniProtKB-KW"/>
</dbReference>
<dbReference type="GO" id="GO:0006310">
    <property type="term" value="P:DNA recombination"/>
    <property type="evidence" value="ECO:0007669"/>
    <property type="project" value="TreeGrafter"/>
</dbReference>
<dbReference type="GO" id="GO:0003677">
    <property type="term" value="F:DNA binding"/>
    <property type="evidence" value="ECO:0007669"/>
    <property type="project" value="UniProtKB-KW"/>
</dbReference>
<dbReference type="InterPro" id="IPR042115">
    <property type="entry name" value="PriA_3primeBD_sf"/>
</dbReference>
<feature type="domain" description="Primosomal protein N' 3' DNA-binding" evidence="4">
    <location>
        <begin position="16"/>
        <end position="99"/>
    </location>
</feature>
<gene>
    <name evidence="5" type="ORF">A2856_02245</name>
</gene>
<dbReference type="GO" id="GO:0006270">
    <property type="term" value="P:DNA replication initiation"/>
    <property type="evidence" value="ECO:0007669"/>
    <property type="project" value="TreeGrafter"/>
</dbReference>
<protein>
    <recommendedName>
        <fullName evidence="4">Primosomal protein N' 3' DNA-binding domain-containing protein</fullName>
    </recommendedName>
</protein>
<name>A0A1F7TKI2_9BACT</name>
<dbReference type="STRING" id="1802385.A2856_02245"/>
<evidence type="ECO:0000259" key="4">
    <source>
        <dbReference type="Pfam" id="PF17764"/>
    </source>
</evidence>
<sequence length="541" mass="59494">MFAEVYPLARLPRRFKAFDYAVPEGMVVSCGSFVMIPLRGKSVVGIVKAVKQEAPSGIKTKPIMSVLPASVTQRELAVYEGLASDLVQSVSSVLDAVIPTPPKRLRELPLTKGEYEGVSRSSLTIPSDYAQDVTETVRFIQARPGCFVRSPDLRHSAAVIATYRRSRPGPVRVAAPNVRDALLLHAALEGELLTGEETNNARFNAWQEFRNAKDGLLVGTRLVSMLEHKDGSNLFLVRSGHENHHQADRNPRYDSRRSGQQWMRHGGRLVCLDAFPRPDDVHVFGDAVRCPPIGEVRAVGMEGRETWTHPFVSPPVFEAVQDAMESGERVLLAFNRKGMARVLTCRGCGWTIPLSGAEPPRFCDSCHSRDFEQRGYGTRAIAKAFQGAFPGASVAVCEKGEATTDARIVVATKHYLENIFDPFRPESFALVADLDADSGLADRSFRAQEKTVRTAADWHGVARTSRAQFLLQTATPGLFSGAFHDPVAAMTQELENRRSYGLEPSVRWITVDGQERAIPDGIPAELRSLPDSVVIDTNAFS</sequence>
<evidence type="ECO:0000256" key="2">
    <source>
        <dbReference type="ARBA" id="ARBA00022840"/>
    </source>
</evidence>
<proteinExistence type="predicted"/>
<dbReference type="AlphaFoldDB" id="A0A1F7TKI2"/>
<dbReference type="Pfam" id="PF17764">
    <property type="entry name" value="PriA_3primeBD"/>
    <property type="match status" value="1"/>
</dbReference>
<keyword evidence="2" id="KW-0067">ATP-binding</keyword>
<dbReference type="Gene3D" id="3.40.1440.60">
    <property type="entry name" value="PriA, 3(prime) DNA-binding domain"/>
    <property type="match status" value="1"/>
</dbReference>
<keyword evidence="1" id="KW-0547">Nucleotide-binding</keyword>
<keyword evidence="3" id="KW-0238">DNA-binding</keyword>
<dbReference type="PANTHER" id="PTHR30580">
    <property type="entry name" value="PRIMOSOMAL PROTEIN N"/>
    <property type="match status" value="1"/>
</dbReference>
<organism evidence="5 6">
    <name type="scientific">Candidatus Uhrbacteria bacterium RIFCSPHIGHO2_01_FULL_63_20</name>
    <dbReference type="NCBI Taxonomy" id="1802385"/>
    <lineage>
        <taxon>Bacteria</taxon>
        <taxon>Candidatus Uhriibacteriota</taxon>
    </lineage>
</organism>
<dbReference type="GO" id="GO:0006302">
    <property type="term" value="P:double-strand break repair"/>
    <property type="evidence" value="ECO:0007669"/>
    <property type="project" value="TreeGrafter"/>
</dbReference>
<dbReference type="PANTHER" id="PTHR30580:SF0">
    <property type="entry name" value="PRIMOSOMAL PROTEIN N"/>
    <property type="match status" value="1"/>
</dbReference>
<evidence type="ECO:0000256" key="1">
    <source>
        <dbReference type="ARBA" id="ARBA00022741"/>
    </source>
</evidence>
<dbReference type="Proteomes" id="UP000177885">
    <property type="component" value="Unassembled WGS sequence"/>
</dbReference>
<reference evidence="5 6" key="1">
    <citation type="journal article" date="2016" name="Nat. Commun.">
        <title>Thousands of microbial genomes shed light on interconnected biogeochemical processes in an aquifer system.</title>
        <authorList>
            <person name="Anantharaman K."/>
            <person name="Brown C.T."/>
            <person name="Hug L.A."/>
            <person name="Sharon I."/>
            <person name="Castelle C.J."/>
            <person name="Probst A.J."/>
            <person name="Thomas B.C."/>
            <person name="Singh A."/>
            <person name="Wilkins M.J."/>
            <person name="Karaoz U."/>
            <person name="Brodie E.L."/>
            <person name="Williams K.H."/>
            <person name="Hubbard S.S."/>
            <person name="Banfield J.F."/>
        </authorList>
    </citation>
    <scope>NUCLEOTIDE SEQUENCE [LARGE SCALE GENOMIC DNA]</scope>
</reference>
<evidence type="ECO:0000313" key="5">
    <source>
        <dbReference type="EMBL" id="OGL66490.1"/>
    </source>
</evidence>
<comment type="caution">
    <text evidence="5">The sequence shown here is derived from an EMBL/GenBank/DDBJ whole genome shotgun (WGS) entry which is preliminary data.</text>
</comment>
<evidence type="ECO:0000313" key="6">
    <source>
        <dbReference type="Proteomes" id="UP000177885"/>
    </source>
</evidence>
<accession>A0A1F7TKI2</accession>
<dbReference type="GO" id="GO:0043138">
    <property type="term" value="F:3'-5' DNA helicase activity"/>
    <property type="evidence" value="ECO:0007669"/>
    <property type="project" value="TreeGrafter"/>
</dbReference>